<evidence type="ECO:0000313" key="2">
    <source>
        <dbReference type="EMBL" id="KAI9201279.1"/>
    </source>
</evidence>
<dbReference type="Proteomes" id="UP001064489">
    <property type="component" value="Chromosome 9"/>
</dbReference>
<organism evidence="2 3">
    <name type="scientific">Acer negundo</name>
    <name type="common">Box elder</name>
    <dbReference type="NCBI Taxonomy" id="4023"/>
    <lineage>
        <taxon>Eukaryota</taxon>
        <taxon>Viridiplantae</taxon>
        <taxon>Streptophyta</taxon>
        <taxon>Embryophyta</taxon>
        <taxon>Tracheophyta</taxon>
        <taxon>Spermatophyta</taxon>
        <taxon>Magnoliopsida</taxon>
        <taxon>eudicotyledons</taxon>
        <taxon>Gunneridae</taxon>
        <taxon>Pentapetalae</taxon>
        <taxon>rosids</taxon>
        <taxon>malvids</taxon>
        <taxon>Sapindales</taxon>
        <taxon>Sapindaceae</taxon>
        <taxon>Hippocastanoideae</taxon>
        <taxon>Acereae</taxon>
        <taxon>Acer</taxon>
    </lineage>
</organism>
<evidence type="ECO:0000256" key="1">
    <source>
        <dbReference type="SAM" id="MobiDB-lite"/>
    </source>
</evidence>
<keyword evidence="3" id="KW-1185">Reference proteome</keyword>
<feature type="compositionally biased region" description="Basic and acidic residues" evidence="1">
    <location>
        <begin position="34"/>
        <end position="48"/>
    </location>
</feature>
<gene>
    <name evidence="2" type="ORF">LWI28_021082</name>
</gene>
<reference evidence="2" key="1">
    <citation type="journal article" date="2022" name="Plant J.">
        <title>Strategies of tolerance reflected in two North American maple genomes.</title>
        <authorList>
            <person name="McEvoy S.L."/>
            <person name="Sezen U.U."/>
            <person name="Trouern-Trend A."/>
            <person name="McMahon S.M."/>
            <person name="Schaberg P.G."/>
            <person name="Yang J."/>
            <person name="Wegrzyn J.L."/>
            <person name="Swenson N.G."/>
        </authorList>
    </citation>
    <scope>NUCLEOTIDE SEQUENCE</scope>
    <source>
        <strain evidence="2">91603</strain>
    </source>
</reference>
<comment type="caution">
    <text evidence="2">The sequence shown here is derived from an EMBL/GenBank/DDBJ whole genome shotgun (WGS) entry which is preliminary data.</text>
</comment>
<name>A0AAD5JUI6_ACENE</name>
<proteinExistence type="predicted"/>
<dbReference type="EMBL" id="JAJSOW010000001">
    <property type="protein sequence ID" value="KAI9201279.1"/>
    <property type="molecule type" value="Genomic_DNA"/>
</dbReference>
<feature type="region of interest" description="Disordered" evidence="1">
    <location>
        <begin position="1"/>
        <end position="62"/>
    </location>
</feature>
<dbReference type="AlphaFoldDB" id="A0AAD5JUI6"/>
<protein>
    <submittedName>
        <fullName evidence="2">Uncharacterized protein</fullName>
    </submittedName>
</protein>
<evidence type="ECO:0000313" key="3">
    <source>
        <dbReference type="Proteomes" id="UP001064489"/>
    </source>
</evidence>
<reference evidence="2" key="2">
    <citation type="submission" date="2023-02" db="EMBL/GenBank/DDBJ databases">
        <authorList>
            <person name="Swenson N.G."/>
            <person name="Wegrzyn J.L."/>
            <person name="Mcevoy S.L."/>
        </authorList>
    </citation>
    <scope>NUCLEOTIDE SEQUENCE</scope>
    <source>
        <strain evidence="2">91603</strain>
        <tissue evidence="2">Leaf</tissue>
    </source>
</reference>
<accession>A0AAD5JUI6</accession>
<feature type="compositionally biased region" description="Basic and acidic residues" evidence="1">
    <location>
        <begin position="10"/>
        <end position="25"/>
    </location>
</feature>
<sequence length="81" mass="9244">MGRLIQAHKIRVESRNKHSAEEKTQKKTKAWCENQEKKKNGVHERRAVGGEASSVGQINLPSRNSGHLERVVLHFRYGHSC</sequence>